<protein>
    <submittedName>
        <fullName evidence="2">Uncharacterized protein</fullName>
    </submittedName>
</protein>
<name>A0ABN1ILD9_9GAMM</name>
<sequence>MNRFVRNMCLATCVAAAAPLSIAASRIDADNGSAPSADLPSVAAQPWNAQPRAVLDGASPTVADVGDVNSFGRNLHWLGLALANVAVAGDCTGTDPSIPCQTLAPAPATTSFSFTDVAHIALPEKASNSLLCYWFSPVLSYAFNNPTAAPVVARLRYNPTLTVENPLLATPGLIDPTTGMPFSGKLETSMTSSQLFELPLPAGMSVIERKRDSSVCMAGLLSRQALVETYGLTAAQAKEFFKRPTTVRLNINGSAQYVDQAAMTFGLRIIGD</sequence>
<keyword evidence="1" id="KW-0732">Signal</keyword>
<dbReference type="RefSeq" id="WP_343791292.1">
    <property type="nucleotide sequence ID" value="NZ_BAAAEU010000010.1"/>
</dbReference>
<gene>
    <name evidence="2" type="ORF">GCM10009105_23470</name>
</gene>
<evidence type="ECO:0000313" key="3">
    <source>
        <dbReference type="Proteomes" id="UP001501523"/>
    </source>
</evidence>
<organism evidence="2 3">
    <name type="scientific">Dokdonella soli</name>
    <dbReference type="NCBI Taxonomy" id="529810"/>
    <lineage>
        <taxon>Bacteria</taxon>
        <taxon>Pseudomonadati</taxon>
        <taxon>Pseudomonadota</taxon>
        <taxon>Gammaproteobacteria</taxon>
        <taxon>Lysobacterales</taxon>
        <taxon>Rhodanobacteraceae</taxon>
        <taxon>Dokdonella</taxon>
    </lineage>
</organism>
<feature type="chain" id="PRO_5047316522" evidence="1">
    <location>
        <begin position="24"/>
        <end position="272"/>
    </location>
</feature>
<evidence type="ECO:0000256" key="1">
    <source>
        <dbReference type="SAM" id="SignalP"/>
    </source>
</evidence>
<dbReference type="EMBL" id="BAAAEU010000010">
    <property type="protein sequence ID" value="GAA0716781.1"/>
    <property type="molecule type" value="Genomic_DNA"/>
</dbReference>
<proteinExistence type="predicted"/>
<accession>A0ABN1ILD9</accession>
<reference evidence="2 3" key="1">
    <citation type="journal article" date="2019" name="Int. J. Syst. Evol. Microbiol.">
        <title>The Global Catalogue of Microorganisms (GCM) 10K type strain sequencing project: providing services to taxonomists for standard genome sequencing and annotation.</title>
        <authorList>
            <consortium name="The Broad Institute Genomics Platform"/>
            <consortium name="The Broad Institute Genome Sequencing Center for Infectious Disease"/>
            <person name="Wu L."/>
            <person name="Ma J."/>
        </authorList>
    </citation>
    <scope>NUCLEOTIDE SEQUENCE [LARGE SCALE GENOMIC DNA]</scope>
    <source>
        <strain evidence="2 3">JCM 15421</strain>
    </source>
</reference>
<evidence type="ECO:0000313" key="2">
    <source>
        <dbReference type="EMBL" id="GAA0716781.1"/>
    </source>
</evidence>
<comment type="caution">
    <text evidence="2">The sequence shown here is derived from an EMBL/GenBank/DDBJ whole genome shotgun (WGS) entry which is preliminary data.</text>
</comment>
<feature type="signal peptide" evidence="1">
    <location>
        <begin position="1"/>
        <end position="23"/>
    </location>
</feature>
<keyword evidence="3" id="KW-1185">Reference proteome</keyword>
<dbReference type="Proteomes" id="UP001501523">
    <property type="component" value="Unassembled WGS sequence"/>
</dbReference>